<dbReference type="AlphaFoldDB" id="A0A2A6CTP7"/>
<keyword evidence="4" id="KW-1185">Reference proteome</keyword>
<evidence type="ECO:0000313" key="4">
    <source>
        <dbReference type="Proteomes" id="UP000005239"/>
    </source>
</evidence>
<dbReference type="FunFam" id="2.60.120.200:FF:000145">
    <property type="entry name" value="Galectin"/>
    <property type="match status" value="1"/>
</dbReference>
<accession>A0A2A6CTP7</accession>
<dbReference type="GO" id="GO:0016936">
    <property type="term" value="F:galactoside binding"/>
    <property type="evidence" value="ECO:0000318"/>
    <property type="project" value="GO_Central"/>
</dbReference>
<organism evidence="3 4">
    <name type="scientific">Pristionchus pacificus</name>
    <name type="common">Parasitic nematode worm</name>
    <dbReference type="NCBI Taxonomy" id="54126"/>
    <lineage>
        <taxon>Eukaryota</taxon>
        <taxon>Metazoa</taxon>
        <taxon>Ecdysozoa</taxon>
        <taxon>Nematoda</taxon>
        <taxon>Chromadorea</taxon>
        <taxon>Rhabditida</taxon>
        <taxon>Rhabditina</taxon>
        <taxon>Diplogasteromorpha</taxon>
        <taxon>Diplogasteroidea</taxon>
        <taxon>Neodiplogasteridae</taxon>
        <taxon>Pristionchus</taxon>
    </lineage>
</organism>
<dbReference type="InterPro" id="IPR001079">
    <property type="entry name" value="Galectin_CRD"/>
</dbReference>
<sequence length="498" mass="55098">MTEKTFSPVLKPAACYSPVLSARNLAPRETASALPPRPPSARTTTGVTWRIAKAPPEGPEAPEPQPASASASSGIREIDILPMPSTWHYAKYINIPYRSKLTESIEPGQTLIIRGKTIDESKRFNINLHKDTPDFSGNDVPLHVSVRFDEGKLVFNTFAKGAWGKEERQKLPIKKGDSFDCRIRAHDSKFTISFNRKEVKVFEHRIPLQHVTHLSIDGDVILNHVQWGGKYYPVPYESGIAGEGLTAGKSLIIYGVPDKKAKKFNINLLMKNGDISLHLNPRFNEKAKSAPFICGKIKPGVRLTMCIPVVCHSVWCRRPTNCYTTSQLFVKSGNRIGDFVRLHTIVAQSFGKKDYIDAELQLEVRGTVPFRGLGWEPNSSFLPIFPTGFGSSRPGTRAESAPRRVVSGPGPCLSLSVLHACVVRNALTAGAWGNEEREGKMPFEKGVGFDLEIKNEEYAYQLIVNGERFASFAHRAEPKDIVGLQIQGDVDISGIQIL</sequence>
<dbReference type="SUPFAM" id="SSF49899">
    <property type="entry name" value="Concanavalin A-like lectins/glucanases"/>
    <property type="match status" value="3"/>
</dbReference>
<feature type="compositionally biased region" description="Low complexity" evidence="2">
    <location>
        <begin position="30"/>
        <end position="45"/>
    </location>
</feature>
<dbReference type="Gene3D" id="2.60.120.200">
    <property type="match status" value="3"/>
</dbReference>
<evidence type="ECO:0000256" key="1">
    <source>
        <dbReference type="ARBA" id="ARBA00022734"/>
    </source>
</evidence>
<dbReference type="PANTHER" id="PTHR11346:SF93">
    <property type="entry name" value="GALECTIN DOMAIN-CONTAINING PROTEIN"/>
    <property type="match status" value="1"/>
</dbReference>
<dbReference type="GO" id="GO:0030246">
    <property type="term" value="F:carbohydrate binding"/>
    <property type="evidence" value="ECO:0000318"/>
    <property type="project" value="GO_Central"/>
</dbReference>
<proteinExistence type="predicted"/>
<evidence type="ECO:0000256" key="2">
    <source>
        <dbReference type="SAM" id="MobiDB-lite"/>
    </source>
</evidence>
<evidence type="ECO:0000313" key="3">
    <source>
        <dbReference type="EnsemblMetazoa" id="PPA39112.1"/>
    </source>
</evidence>
<name>A0A2A6CTP7_PRIPA</name>
<dbReference type="InterPro" id="IPR044156">
    <property type="entry name" value="Galectin-like"/>
</dbReference>
<dbReference type="CDD" id="cd00070">
    <property type="entry name" value="GLECT"/>
    <property type="match status" value="2"/>
</dbReference>
<feature type="region of interest" description="Disordered" evidence="2">
    <location>
        <begin position="27"/>
        <end position="71"/>
    </location>
</feature>
<dbReference type="SMART" id="SM00908">
    <property type="entry name" value="Gal-bind_lectin"/>
    <property type="match status" value="2"/>
</dbReference>
<accession>A0A8R1UUL2</accession>
<keyword evidence="1" id="KW-0430">Lectin</keyword>
<dbReference type="Proteomes" id="UP000005239">
    <property type="component" value="Unassembled WGS sequence"/>
</dbReference>
<dbReference type="SMART" id="SM00276">
    <property type="entry name" value="GLECT"/>
    <property type="match status" value="2"/>
</dbReference>
<dbReference type="EnsemblMetazoa" id="PPA39112.1">
    <property type="protein sequence ID" value="PPA39112.1"/>
    <property type="gene ID" value="WBGene00277481"/>
</dbReference>
<reference evidence="4" key="1">
    <citation type="journal article" date="2008" name="Nat. Genet.">
        <title>The Pristionchus pacificus genome provides a unique perspective on nematode lifestyle and parasitism.</title>
        <authorList>
            <person name="Dieterich C."/>
            <person name="Clifton S.W."/>
            <person name="Schuster L.N."/>
            <person name="Chinwalla A."/>
            <person name="Delehaunty K."/>
            <person name="Dinkelacker I."/>
            <person name="Fulton L."/>
            <person name="Fulton R."/>
            <person name="Godfrey J."/>
            <person name="Minx P."/>
            <person name="Mitreva M."/>
            <person name="Roeseler W."/>
            <person name="Tian H."/>
            <person name="Witte H."/>
            <person name="Yang S.P."/>
            <person name="Wilson R.K."/>
            <person name="Sommer R.J."/>
        </authorList>
    </citation>
    <scope>NUCLEOTIDE SEQUENCE [LARGE SCALE GENOMIC DNA]</scope>
    <source>
        <strain evidence="4">PS312</strain>
    </source>
</reference>
<dbReference type="InterPro" id="IPR013320">
    <property type="entry name" value="ConA-like_dom_sf"/>
</dbReference>
<gene>
    <name evidence="3" type="primary">WBGene00277481</name>
</gene>
<protein>
    <submittedName>
        <fullName evidence="3">Galectin</fullName>
    </submittedName>
</protein>
<reference evidence="3" key="2">
    <citation type="submission" date="2022-06" db="UniProtKB">
        <authorList>
            <consortium name="EnsemblMetazoa"/>
        </authorList>
    </citation>
    <scope>IDENTIFICATION</scope>
    <source>
        <strain evidence="3">PS312</strain>
    </source>
</reference>
<dbReference type="PROSITE" id="PS51304">
    <property type="entry name" value="GALECTIN"/>
    <property type="match status" value="2"/>
</dbReference>
<dbReference type="PANTHER" id="PTHR11346">
    <property type="entry name" value="GALECTIN"/>
    <property type="match status" value="1"/>
</dbReference>
<feature type="compositionally biased region" description="Pro residues" evidence="2">
    <location>
        <begin position="56"/>
        <end position="65"/>
    </location>
</feature>
<dbReference type="Pfam" id="PF00337">
    <property type="entry name" value="Gal-bind_lectin"/>
    <property type="match status" value="3"/>
</dbReference>